<reference evidence="2 3" key="1">
    <citation type="submission" date="2012-01" db="EMBL/GenBank/DDBJ databases">
        <title>Improved High-Quality Draft sequence of Saccharomonospora xinjiangensis XJ-54.</title>
        <authorList>
            <consortium name="US DOE Joint Genome Institute"/>
            <person name="Lucas S."/>
            <person name="Han J."/>
            <person name="Lapidus A."/>
            <person name="Cheng J.-F."/>
            <person name="Goodwin L."/>
            <person name="Pitluck S."/>
            <person name="Peters L."/>
            <person name="Mikhailova N."/>
            <person name="Teshima H."/>
            <person name="Detter J.C."/>
            <person name="Han C."/>
            <person name="Tapia R."/>
            <person name="Land M."/>
            <person name="Hauser L."/>
            <person name="Kyrpides N."/>
            <person name="Ivanova N."/>
            <person name="Pagani I."/>
            <person name="Brambilla E.-M."/>
            <person name="Klenk H.-P."/>
            <person name="Woyke T."/>
        </authorList>
    </citation>
    <scope>NUCLEOTIDE SEQUENCE [LARGE SCALE GENOMIC DNA]</scope>
    <source>
        <strain evidence="2 3">XJ-54</strain>
    </source>
</reference>
<evidence type="ECO:0000256" key="1">
    <source>
        <dbReference type="SAM" id="MobiDB-lite"/>
    </source>
</evidence>
<accession>I0V5A9</accession>
<organism evidence="2 3">
    <name type="scientific">Saccharomonospora xinjiangensis XJ-54</name>
    <dbReference type="NCBI Taxonomy" id="882086"/>
    <lineage>
        <taxon>Bacteria</taxon>
        <taxon>Bacillati</taxon>
        <taxon>Actinomycetota</taxon>
        <taxon>Actinomycetes</taxon>
        <taxon>Pseudonocardiales</taxon>
        <taxon>Pseudonocardiaceae</taxon>
        <taxon>Saccharomonospora</taxon>
    </lineage>
</organism>
<protein>
    <submittedName>
        <fullName evidence="2">Uncharacterized protein</fullName>
    </submittedName>
</protein>
<dbReference type="EMBL" id="JH636049">
    <property type="protein sequence ID" value="EID55312.1"/>
    <property type="molecule type" value="Genomic_DNA"/>
</dbReference>
<dbReference type="OrthoDB" id="3620113at2"/>
<name>I0V5A9_9PSEU</name>
<proteinExistence type="predicted"/>
<dbReference type="HOGENOM" id="CLU_1583141_0_0_11"/>
<dbReference type="STRING" id="882086.SacxiDRAFT_3103"/>
<dbReference type="eggNOG" id="ENOG5033QKA">
    <property type="taxonomic scope" value="Bacteria"/>
</dbReference>
<dbReference type="Proteomes" id="UP000004691">
    <property type="component" value="Unassembled WGS sequence"/>
</dbReference>
<gene>
    <name evidence="2" type="ORF">SacxiDRAFT_3103</name>
</gene>
<evidence type="ECO:0000313" key="3">
    <source>
        <dbReference type="Proteomes" id="UP000004691"/>
    </source>
</evidence>
<dbReference type="AlphaFoldDB" id="I0V5A9"/>
<dbReference type="RefSeq" id="WP_006239468.1">
    <property type="nucleotide sequence ID" value="NZ_JH636049.1"/>
</dbReference>
<sequence length="175" mass="18387">MGRVWGSDDHAGDQADEGGPEDALLRKAQRALVAAALADEEDALAAVGPDGLRGKLPETRELLLLLFGACSAMIASLGEGGSRPVKVQVFDETGEEVPIDRADPPMRTAVRTLLAEVHGNTDAAADQVEIALANAAPSEVDSVVLAALHWTLRLAVECLDRDLPVPAWVESAFSD</sequence>
<feature type="region of interest" description="Disordered" evidence="1">
    <location>
        <begin position="1"/>
        <end position="20"/>
    </location>
</feature>
<evidence type="ECO:0000313" key="2">
    <source>
        <dbReference type="EMBL" id="EID55312.1"/>
    </source>
</evidence>
<keyword evidence="3" id="KW-1185">Reference proteome</keyword>
<feature type="compositionally biased region" description="Basic and acidic residues" evidence="1">
    <location>
        <begin position="1"/>
        <end position="13"/>
    </location>
</feature>